<dbReference type="EMBL" id="JACTAM010000006">
    <property type="protein sequence ID" value="KAI2663665.1"/>
    <property type="molecule type" value="Genomic_DNA"/>
</dbReference>
<feature type="transmembrane region" description="Helical" evidence="7">
    <location>
        <begin position="267"/>
        <end position="289"/>
    </location>
</feature>
<name>A0ABQ8MLE8_LABRO</name>
<evidence type="ECO:0000256" key="2">
    <source>
        <dbReference type="ARBA" id="ARBA00007230"/>
    </source>
</evidence>
<proteinExistence type="inferred from homology"/>
<accession>A0ABQ8MLE8</accession>
<dbReference type="SUPFAM" id="SSF103481">
    <property type="entry name" value="Multidrug resistance efflux transporter EmrE"/>
    <property type="match status" value="2"/>
</dbReference>
<feature type="transmembrane region" description="Helical" evidence="7">
    <location>
        <begin position="72"/>
        <end position="93"/>
    </location>
</feature>
<dbReference type="PANTHER" id="PTHR12570:SF1">
    <property type="entry name" value="MAGNESIUM TRANSPORTER NIPA2"/>
    <property type="match status" value="1"/>
</dbReference>
<evidence type="ECO:0000256" key="6">
    <source>
        <dbReference type="SAM" id="MobiDB-lite"/>
    </source>
</evidence>
<comment type="similarity">
    <text evidence="2">Belongs to the NIPA family.</text>
</comment>
<feature type="transmembrane region" description="Helical" evidence="7">
    <location>
        <begin position="100"/>
        <end position="119"/>
    </location>
</feature>
<feature type="transmembrane region" description="Helical" evidence="7">
    <location>
        <begin position="486"/>
        <end position="507"/>
    </location>
</feature>
<feature type="transmembrane region" description="Helical" evidence="7">
    <location>
        <begin position="206"/>
        <end position="227"/>
    </location>
</feature>
<keyword evidence="5 7" id="KW-0472">Membrane</keyword>
<feature type="transmembrane region" description="Helical" evidence="7">
    <location>
        <begin position="615"/>
        <end position="634"/>
    </location>
</feature>
<feature type="transmembrane region" description="Helical" evidence="7">
    <location>
        <begin position="513"/>
        <end position="531"/>
    </location>
</feature>
<evidence type="ECO:0000313" key="8">
    <source>
        <dbReference type="EMBL" id="KAI2663665.1"/>
    </source>
</evidence>
<dbReference type="InterPro" id="IPR037185">
    <property type="entry name" value="EmrE-like"/>
</dbReference>
<evidence type="ECO:0000256" key="4">
    <source>
        <dbReference type="ARBA" id="ARBA00022989"/>
    </source>
</evidence>
<keyword evidence="9" id="KW-1185">Reference proteome</keyword>
<reference evidence="8 9" key="1">
    <citation type="submission" date="2022-01" db="EMBL/GenBank/DDBJ databases">
        <title>A high-quality chromosome-level genome assembly of rohu carp, Labeo rohita.</title>
        <authorList>
            <person name="Arick M.A. II"/>
            <person name="Hsu C.-Y."/>
            <person name="Magbanua Z."/>
            <person name="Pechanova O."/>
            <person name="Grover C."/>
            <person name="Miller E."/>
            <person name="Thrash A."/>
            <person name="Ezzel L."/>
            <person name="Alam S."/>
            <person name="Benzie J."/>
            <person name="Hamilton M."/>
            <person name="Karsi A."/>
            <person name="Lawrence M.L."/>
            <person name="Peterson D.G."/>
        </authorList>
    </citation>
    <scope>NUCLEOTIDE SEQUENCE [LARGE SCALE GENOMIC DNA]</scope>
    <source>
        <strain evidence="9">BAU-BD-2019</strain>
        <tissue evidence="8">Blood</tissue>
    </source>
</reference>
<sequence length="702" mass="75278">MDEASSPVVGIVIAVVSSFINGSTFVLQKKGILRARKSGGTYLADCVWWCGTLAMIVGQIGNFLAYNVAPAVVVTPLGALGVLFGAILASWVLQEHLNLIGKLGCALCCCGSVVLIIHSPKSENVTSRAELEERLMDPVFLVYISLVVLLLIILIGWLSPAHGKSNIMVYVGICSLLGSFTVPSSKGLGLAAQEAFSGTPTSDSRAFYLFLGLLGILIVSILIQFTFINKALETFSSNMFEAVYYVTFTSCVILASAILFREWTALSIVDCLGILCGFITVAVDLQGFASTSRLNFMVARKCESQTREISVTGHDVELITGVQLGFAVGQDCSSGLNLRCVYVNVTRGNFTDDTMGQDRGKYDFYIGLALAISSSIFIGGSFILKKKGLLRLARKGSMRAVGAGEAANFAAYAFAPATLVTPLGALSVLVSAVLSSYFLTERLNLHGKLGCLLSILGSTTMVIHAPQEEEIDSLKDMAKKLVDPGFVVFATAVIITALIFIFVVGPRHGQTNILVYITICSVIGALSVSCVKGLGITIKEAIAGKPVLRNPLAWLLLLSLIACVSTQINYLNKALDIFNTSLVTPIYYVFFTTSVLSCSAILFKEWEHMGTDDIIGTLSGFITIIVGIFLLHAFKDVSISLATLAVSIRKDERNGPVLNGMAAHNHSTYELLHNDVTEDFDDRESGLPFDSVSRRNGTMTAS</sequence>
<feature type="transmembrane region" description="Helical" evidence="7">
    <location>
        <begin position="242"/>
        <end position="260"/>
    </location>
</feature>
<dbReference type="Proteomes" id="UP000830375">
    <property type="component" value="Unassembled WGS sequence"/>
</dbReference>
<feature type="transmembrane region" description="Helical" evidence="7">
    <location>
        <begin position="47"/>
        <end position="66"/>
    </location>
</feature>
<evidence type="ECO:0000256" key="5">
    <source>
        <dbReference type="ARBA" id="ARBA00023136"/>
    </source>
</evidence>
<keyword evidence="4 7" id="KW-1133">Transmembrane helix</keyword>
<feature type="transmembrane region" description="Helical" evidence="7">
    <location>
        <begin position="364"/>
        <end position="385"/>
    </location>
</feature>
<evidence type="ECO:0000256" key="7">
    <source>
        <dbReference type="SAM" id="Phobius"/>
    </source>
</evidence>
<gene>
    <name evidence="8" type="ORF">H4Q32_012238</name>
</gene>
<dbReference type="Pfam" id="PF05653">
    <property type="entry name" value="Mg_trans_NIPA"/>
    <property type="match status" value="2"/>
</dbReference>
<dbReference type="PANTHER" id="PTHR12570">
    <property type="match status" value="1"/>
</dbReference>
<evidence type="ECO:0000313" key="9">
    <source>
        <dbReference type="Proteomes" id="UP000830375"/>
    </source>
</evidence>
<comment type="subcellular location">
    <subcellularLocation>
        <location evidence="1">Membrane</location>
        <topology evidence="1">Multi-pass membrane protein</topology>
    </subcellularLocation>
</comment>
<evidence type="ECO:0000256" key="3">
    <source>
        <dbReference type="ARBA" id="ARBA00022692"/>
    </source>
</evidence>
<feature type="transmembrane region" description="Helical" evidence="7">
    <location>
        <begin position="6"/>
        <end position="27"/>
    </location>
</feature>
<feature type="transmembrane region" description="Helical" evidence="7">
    <location>
        <begin position="139"/>
        <end position="158"/>
    </location>
</feature>
<protein>
    <submittedName>
        <fullName evidence="8">Magnesium transporter NIPA2</fullName>
    </submittedName>
</protein>
<feature type="region of interest" description="Disordered" evidence="6">
    <location>
        <begin position="682"/>
        <end position="702"/>
    </location>
</feature>
<comment type="caution">
    <text evidence="8">The sequence shown here is derived from an EMBL/GenBank/DDBJ whole genome shotgun (WGS) entry which is preliminary data.</text>
</comment>
<feature type="transmembrane region" description="Helical" evidence="7">
    <location>
        <begin position="406"/>
        <end position="439"/>
    </location>
</feature>
<organism evidence="8 9">
    <name type="scientific">Labeo rohita</name>
    <name type="common">Indian major carp</name>
    <name type="synonym">Cyprinus rohita</name>
    <dbReference type="NCBI Taxonomy" id="84645"/>
    <lineage>
        <taxon>Eukaryota</taxon>
        <taxon>Metazoa</taxon>
        <taxon>Chordata</taxon>
        <taxon>Craniata</taxon>
        <taxon>Vertebrata</taxon>
        <taxon>Euteleostomi</taxon>
        <taxon>Actinopterygii</taxon>
        <taxon>Neopterygii</taxon>
        <taxon>Teleostei</taxon>
        <taxon>Ostariophysi</taxon>
        <taxon>Cypriniformes</taxon>
        <taxon>Cyprinidae</taxon>
        <taxon>Labeoninae</taxon>
        <taxon>Labeonini</taxon>
        <taxon>Labeo</taxon>
    </lineage>
</organism>
<feature type="transmembrane region" description="Helical" evidence="7">
    <location>
        <begin position="582"/>
        <end position="603"/>
    </location>
</feature>
<feature type="transmembrane region" description="Helical" evidence="7">
    <location>
        <begin position="552"/>
        <end position="570"/>
    </location>
</feature>
<evidence type="ECO:0000256" key="1">
    <source>
        <dbReference type="ARBA" id="ARBA00004141"/>
    </source>
</evidence>
<dbReference type="InterPro" id="IPR008521">
    <property type="entry name" value="Mg_trans_NIPA"/>
</dbReference>
<keyword evidence="3 7" id="KW-0812">Transmembrane</keyword>